<dbReference type="Proteomes" id="UP000286147">
    <property type="component" value="Unassembled WGS sequence"/>
</dbReference>
<proteinExistence type="predicted"/>
<dbReference type="EMBL" id="QRTP01000005">
    <property type="protein sequence ID" value="RGQ85176.1"/>
    <property type="molecule type" value="Genomic_DNA"/>
</dbReference>
<gene>
    <name evidence="1" type="ORF">DWY77_03005</name>
</gene>
<name>A0A412CG71_9FIRM</name>
<dbReference type="AlphaFoldDB" id="A0A412CG71"/>
<comment type="caution">
    <text evidence="1">The sequence shown here is derived from an EMBL/GenBank/DDBJ whole genome shotgun (WGS) entry which is preliminary data.</text>
</comment>
<reference evidence="1 2" key="1">
    <citation type="submission" date="2018-08" db="EMBL/GenBank/DDBJ databases">
        <title>A genome reference for cultivated species of the human gut microbiota.</title>
        <authorList>
            <person name="Zou Y."/>
            <person name="Xue W."/>
            <person name="Luo G."/>
        </authorList>
    </citation>
    <scope>NUCLEOTIDE SEQUENCE [LARGE SCALE GENOMIC DNA]</scope>
    <source>
        <strain evidence="1 2">AF27-12</strain>
    </source>
</reference>
<feature type="non-terminal residue" evidence="1">
    <location>
        <position position="151"/>
    </location>
</feature>
<sequence>MKQGLKSIESLYGELMRQREIRKDLIADTRSLTANTEKGKTIITVNKGTDLLDYQVTEIAHRQIAERLNIPFKYYERMRTDFPMLLDANINGWLKLKSEKRMLRTLDGNLRAFLSNRYRRLDNLELVDHILPVIAQMKNCTIASCDITETH</sequence>
<evidence type="ECO:0000313" key="1">
    <source>
        <dbReference type="EMBL" id="RGQ85176.1"/>
    </source>
</evidence>
<evidence type="ECO:0000313" key="2">
    <source>
        <dbReference type="Proteomes" id="UP000286147"/>
    </source>
</evidence>
<accession>A0A412CG71</accession>
<protein>
    <submittedName>
        <fullName evidence="1">DUF932 domain-containing protein</fullName>
    </submittedName>
</protein>
<organism evidence="1 2">
    <name type="scientific">Megamonas rupellensis</name>
    <dbReference type="NCBI Taxonomy" id="491921"/>
    <lineage>
        <taxon>Bacteria</taxon>
        <taxon>Bacillati</taxon>
        <taxon>Bacillota</taxon>
        <taxon>Negativicutes</taxon>
        <taxon>Selenomonadales</taxon>
        <taxon>Selenomonadaceae</taxon>
        <taxon>Megamonas</taxon>
    </lineage>
</organism>